<dbReference type="EMBL" id="LBVC01000023">
    <property type="protein sequence ID" value="KKQ78372.1"/>
    <property type="molecule type" value="Genomic_DNA"/>
</dbReference>
<keyword evidence="2" id="KW-0548">Nucleotidyltransferase</keyword>
<reference evidence="2 3" key="1">
    <citation type="journal article" date="2015" name="Nature">
        <title>rRNA introns, odd ribosomes, and small enigmatic genomes across a large radiation of phyla.</title>
        <authorList>
            <person name="Brown C.T."/>
            <person name="Hug L.A."/>
            <person name="Thomas B.C."/>
            <person name="Sharon I."/>
            <person name="Castelle C.J."/>
            <person name="Singh A."/>
            <person name="Wilkins M.J."/>
            <person name="Williams K.H."/>
            <person name="Banfield J.F."/>
        </authorList>
    </citation>
    <scope>NUCLEOTIDE SEQUENCE [LARGE SCALE GENOMIC DNA]</scope>
</reference>
<dbReference type="Proteomes" id="UP000034324">
    <property type="component" value="Unassembled WGS sequence"/>
</dbReference>
<evidence type="ECO:0000313" key="2">
    <source>
        <dbReference type="EMBL" id="KKQ78372.1"/>
    </source>
</evidence>
<feature type="domain" description="Nucleotidyl transferase" evidence="1">
    <location>
        <begin position="2"/>
        <end position="219"/>
    </location>
</feature>
<comment type="caution">
    <text evidence="2">The sequence shown here is derived from an EMBL/GenBank/DDBJ whole genome shotgun (WGS) entry which is preliminary data.</text>
</comment>
<dbReference type="Gene3D" id="3.90.550.10">
    <property type="entry name" value="Spore Coat Polysaccharide Biosynthesis Protein SpsA, Chain A"/>
    <property type="match status" value="1"/>
</dbReference>
<dbReference type="PANTHER" id="PTHR47183:SF2">
    <property type="entry name" value="GLUCOSE-1-PHOSPHATE CYTIDYLYLTRANSFERASE-RELATED"/>
    <property type="match status" value="1"/>
</dbReference>
<dbReference type="PATRIC" id="fig|1618432.3.peg.368"/>
<dbReference type="InterPro" id="IPR029044">
    <property type="entry name" value="Nucleotide-diphossugar_trans"/>
</dbReference>
<dbReference type="Pfam" id="PF00483">
    <property type="entry name" value="NTP_transferase"/>
    <property type="match status" value="1"/>
</dbReference>
<gene>
    <name evidence="2" type="ORF">US99_C0023G0007</name>
</gene>
<dbReference type="AlphaFoldDB" id="A0A0G0KHV7"/>
<dbReference type="InterPro" id="IPR013446">
    <property type="entry name" value="G1P_cyt_trans-like"/>
</dbReference>
<proteinExistence type="predicted"/>
<sequence length="259" mass="30038">MKVIILCGGAGTRLKEETEFKPKPMVYIGNQPIIWHIMKIYSHFGFNEFILALGYKAEYIKDFFLNQKTFTSDFTLDTSNYKTIYHVGSRKNPDNFNITFVDTGVETLIGERILMCKKYIPPKDKLFMVTYGDGVANVNIKEIIRFHKKKKTLGTITGVHPRSKFGLIRLEKGGLVKSFVEKPVLNDWVNGGFMVFNKNFFDFINPGEMEHEALKRITAKNGLALYKHKGFWFAVDTYRELQELNKIWESGNPPWKIWT</sequence>
<dbReference type="SUPFAM" id="SSF53448">
    <property type="entry name" value="Nucleotide-diphospho-sugar transferases"/>
    <property type="match status" value="1"/>
</dbReference>
<dbReference type="PANTHER" id="PTHR47183">
    <property type="entry name" value="GLUCOSE-1-PHOSPHATE CYTIDYLYLTRANSFERASE-RELATED"/>
    <property type="match status" value="1"/>
</dbReference>
<protein>
    <submittedName>
        <fullName evidence="2">Glucose-1-phosphate cytidylyltransferase</fullName>
    </submittedName>
</protein>
<organism evidence="2 3">
    <name type="scientific">Candidatus Daviesbacteria bacterium GW2011_GWF2_38_6</name>
    <dbReference type="NCBI Taxonomy" id="1618432"/>
    <lineage>
        <taxon>Bacteria</taxon>
        <taxon>Candidatus Daviesiibacteriota</taxon>
    </lineage>
</organism>
<dbReference type="GO" id="GO:0047343">
    <property type="term" value="F:glucose-1-phosphate cytidylyltransferase activity"/>
    <property type="evidence" value="ECO:0007669"/>
    <property type="project" value="InterPro"/>
</dbReference>
<keyword evidence="2" id="KW-0808">Transferase</keyword>
<evidence type="ECO:0000259" key="1">
    <source>
        <dbReference type="Pfam" id="PF00483"/>
    </source>
</evidence>
<dbReference type="InterPro" id="IPR005835">
    <property type="entry name" value="NTP_transferase_dom"/>
</dbReference>
<accession>A0A0G0KHV7</accession>
<name>A0A0G0KHV7_9BACT</name>
<evidence type="ECO:0000313" key="3">
    <source>
        <dbReference type="Proteomes" id="UP000034324"/>
    </source>
</evidence>